<evidence type="ECO:0000256" key="4">
    <source>
        <dbReference type="ARBA" id="ARBA00023136"/>
    </source>
</evidence>
<comment type="similarity">
    <text evidence="5">Belongs to the nematode receptor-like protein sra family.</text>
</comment>
<dbReference type="PANTHER" id="PTHR31357">
    <property type="entry name" value="SERPENTINE RECEPTOR CLASS ALPHA-10"/>
    <property type="match status" value="1"/>
</dbReference>
<evidence type="ECO:0000256" key="2">
    <source>
        <dbReference type="ARBA" id="ARBA00022692"/>
    </source>
</evidence>
<evidence type="ECO:0000256" key="5">
    <source>
        <dbReference type="ARBA" id="ARBA00037994"/>
    </source>
</evidence>
<dbReference type="GO" id="GO:0004930">
    <property type="term" value="F:G protein-coupled receptor activity"/>
    <property type="evidence" value="ECO:0007669"/>
    <property type="project" value="InterPro"/>
</dbReference>
<proteinExistence type="inferred from homology"/>
<feature type="transmembrane region" description="Helical" evidence="6">
    <location>
        <begin position="208"/>
        <end position="229"/>
    </location>
</feature>
<keyword evidence="2 6" id="KW-0812">Transmembrane</keyword>
<evidence type="ECO:0000256" key="6">
    <source>
        <dbReference type="SAM" id="Phobius"/>
    </source>
</evidence>
<dbReference type="Proteomes" id="UP000230423">
    <property type="component" value="Unassembled WGS sequence"/>
</dbReference>
<dbReference type="GO" id="GO:0004984">
    <property type="term" value="F:olfactory receptor activity"/>
    <property type="evidence" value="ECO:0007669"/>
    <property type="project" value="TreeGrafter"/>
</dbReference>
<dbReference type="GO" id="GO:0016020">
    <property type="term" value="C:membrane"/>
    <property type="evidence" value="ECO:0007669"/>
    <property type="project" value="UniProtKB-SubCell"/>
</dbReference>
<feature type="transmembrane region" description="Helical" evidence="6">
    <location>
        <begin position="256"/>
        <end position="278"/>
    </location>
</feature>
<dbReference type="PANTHER" id="PTHR31357:SF5">
    <property type="entry name" value="SERPENTINE RECEPTOR CLASS ALPHA-1-RELATED"/>
    <property type="match status" value="1"/>
</dbReference>
<protein>
    <recommendedName>
        <fullName evidence="9">Integral membrane protein, C.elegans Sra family</fullName>
    </recommendedName>
</protein>
<feature type="transmembrane region" description="Helical" evidence="6">
    <location>
        <begin position="298"/>
        <end position="318"/>
    </location>
</feature>
<evidence type="ECO:0000256" key="1">
    <source>
        <dbReference type="ARBA" id="ARBA00004141"/>
    </source>
</evidence>
<reference evidence="7 8" key="1">
    <citation type="submission" date="2015-09" db="EMBL/GenBank/DDBJ databases">
        <title>Draft genome of the parasitic nematode Teladorsagia circumcincta isolate WARC Sus (inbred).</title>
        <authorList>
            <person name="Mitreva M."/>
        </authorList>
    </citation>
    <scope>NUCLEOTIDE SEQUENCE [LARGE SCALE GENOMIC DNA]</scope>
    <source>
        <strain evidence="7 8">S</strain>
    </source>
</reference>
<dbReference type="OrthoDB" id="5812411at2759"/>
<keyword evidence="8" id="KW-1185">Reference proteome</keyword>
<name>A0A2G9V2Q9_TELCI</name>
<comment type="subcellular location">
    <subcellularLocation>
        <location evidence="1">Membrane</location>
        <topology evidence="1">Multi-pass membrane protein</topology>
    </subcellularLocation>
</comment>
<keyword evidence="3 6" id="KW-1133">Transmembrane helix</keyword>
<dbReference type="InterPro" id="IPR000344">
    <property type="entry name" value="7TM_GPCR_serpentine_rcpt_Sra"/>
</dbReference>
<organism evidence="7 8">
    <name type="scientific">Teladorsagia circumcincta</name>
    <name type="common">Brown stomach worm</name>
    <name type="synonym">Ostertagia circumcincta</name>
    <dbReference type="NCBI Taxonomy" id="45464"/>
    <lineage>
        <taxon>Eukaryota</taxon>
        <taxon>Metazoa</taxon>
        <taxon>Ecdysozoa</taxon>
        <taxon>Nematoda</taxon>
        <taxon>Chromadorea</taxon>
        <taxon>Rhabditida</taxon>
        <taxon>Rhabditina</taxon>
        <taxon>Rhabditomorpha</taxon>
        <taxon>Strongyloidea</taxon>
        <taxon>Trichostrongylidae</taxon>
        <taxon>Teladorsagia</taxon>
    </lineage>
</organism>
<dbReference type="EMBL" id="KZ345029">
    <property type="protein sequence ID" value="PIO76781.1"/>
    <property type="molecule type" value="Genomic_DNA"/>
</dbReference>
<evidence type="ECO:0000313" key="7">
    <source>
        <dbReference type="EMBL" id="PIO76781.1"/>
    </source>
</evidence>
<sequence length="350" mass="39770">MSSSTLITFKLMERTYSFLVFIAVVRRVAATESHGDARDVLLNALVHAVLNPDLLEKDEAFIAFIRNSPQGEEILDEPPPERMECITNAAEIVKNWPWLSAMAFQSSLSMHHFALSASFVKPCDLSLMTSNCAVPNYLILCCVVGMVLSQTVLWMDRLAATLTPLLYVKYVVVAFLIPFLLLREDPYNDFVLTCIMTPIGSAAQINSLFYSFCCLNAVAVFINVCLFFTNKQQEKMMRFNVSGRYQAFENITVTKLVGMAAFSQLLVMTTYSAAMYVIRTRGDGLPDVLKQNMRIWFYLVPMATFIVPFVLLCGLRFVSQHRHTTIVRLTKEKCDQTAYMTRLTQMWQKQ</sequence>
<gene>
    <name evidence="7" type="ORF">TELCIR_01124</name>
</gene>
<feature type="transmembrane region" description="Helical" evidence="6">
    <location>
        <begin position="137"/>
        <end position="155"/>
    </location>
</feature>
<dbReference type="AlphaFoldDB" id="A0A2G9V2Q9"/>
<keyword evidence="4 6" id="KW-0472">Membrane</keyword>
<dbReference type="Pfam" id="PF02117">
    <property type="entry name" value="7TM_GPCR_Sra"/>
    <property type="match status" value="1"/>
</dbReference>
<evidence type="ECO:0008006" key="9">
    <source>
        <dbReference type="Google" id="ProtNLM"/>
    </source>
</evidence>
<feature type="transmembrane region" description="Helical" evidence="6">
    <location>
        <begin position="162"/>
        <end position="182"/>
    </location>
</feature>
<dbReference type="InterPro" id="IPR051080">
    <property type="entry name" value="Nematode_rcpt-like_serp_alpha"/>
</dbReference>
<evidence type="ECO:0000313" key="8">
    <source>
        <dbReference type="Proteomes" id="UP000230423"/>
    </source>
</evidence>
<accession>A0A2G9V2Q9</accession>
<evidence type="ECO:0000256" key="3">
    <source>
        <dbReference type="ARBA" id="ARBA00022989"/>
    </source>
</evidence>